<evidence type="ECO:0000313" key="2">
    <source>
        <dbReference type="Proteomes" id="UP001160390"/>
    </source>
</evidence>
<name>A0AA35M8X4_9HYPO</name>
<organism evidence="1 2">
    <name type="scientific">Clonostachys chloroleuca</name>
    <dbReference type="NCBI Taxonomy" id="1926264"/>
    <lineage>
        <taxon>Eukaryota</taxon>
        <taxon>Fungi</taxon>
        <taxon>Dikarya</taxon>
        <taxon>Ascomycota</taxon>
        <taxon>Pezizomycotina</taxon>
        <taxon>Sordariomycetes</taxon>
        <taxon>Hypocreomycetidae</taxon>
        <taxon>Hypocreales</taxon>
        <taxon>Bionectriaceae</taxon>
        <taxon>Clonostachys</taxon>
    </lineage>
</organism>
<keyword evidence="2" id="KW-1185">Reference proteome</keyword>
<dbReference type="Proteomes" id="UP001160390">
    <property type="component" value="Unassembled WGS sequence"/>
</dbReference>
<comment type="caution">
    <text evidence="1">The sequence shown here is derived from an EMBL/GenBank/DDBJ whole genome shotgun (WGS) entry which is preliminary data.</text>
</comment>
<dbReference type="EMBL" id="CABFNP030001204">
    <property type="protein sequence ID" value="CAI6092379.1"/>
    <property type="molecule type" value="Genomic_DNA"/>
</dbReference>
<accession>A0AA35M8X4</accession>
<sequence>MAILDYEYDPKALQPETKRGVDFMYEAADRKAAHDAWVDCFTKNGKLHKGEMSPVGPEELKKYIVDSWNNTVSRVHDVKKVDVIQSSPLVLKIEGVTTYQRSNGQEQQGSWTAKQTYAEENGIQRVCDYKINFVSIHKTLQKKSI</sequence>
<dbReference type="AlphaFoldDB" id="A0AA35M8X4"/>
<gene>
    <name evidence="1" type="ORF">CCHLO57077_00018376</name>
</gene>
<reference evidence="1" key="1">
    <citation type="submission" date="2023-01" db="EMBL/GenBank/DDBJ databases">
        <authorList>
            <person name="Piombo E."/>
        </authorList>
    </citation>
    <scope>NUCLEOTIDE SEQUENCE</scope>
</reference>
<proteinExistence type="predicted"/>
<evidence type="ECO:0000313" key="1">
    <source>
        <dbReference type="EMBL" id="CAI6092379.1"/>
    </source>
</evidence>
<evidence type="ECO:0008006" key="3">
    <source>
        <dbReference type="Google" id="ProtNLM"/>
    </source>
</evidence>
<protein>
    <recommendedName>
        <fullName evidence="3">SnoaL-like domain-containing protein</fullName>
    </recommendedName>
</protein>